<dbReference type="OrthoDB" id="535883at2759"/>
<keyword evidence="4" id="KW-1185">Reference proteome</keyword>
<comment type="caution">
    <text evidence="3">The sequence shown here is derived from an EMBL/GenBank/DDBJ whole genome shotgun (WGS) entry which is preliminary data.</text>
</comment>
<accession>A0A835YC78</accession>
<keyword evidence="1" id="KW-0732">Signal</keyword>
<dbReference type="Proteomes" id="UP000612055">
    <property type="component" value="Unassembled WGS sequence"/>
</dbReference>
<dbReference type="InterPro" id="IPR008752">
    <property type="entry name" value="Peptidase_M11"/>
</dbReference>
<protein>
    <recommendedName>
        <fullName evidence="2">Peptidase M11 gametolysin domain-containing protein</fullName>
    </recommendedName>
</protein>
<proteinExistence type="predicted"/>
<feature type="signal peptide" evidence="1">
    <location>
        <begin position="1"/>
        <end position="27"/>
    </location>
</feature>
<name>A0A835YC78_9CHLO</name>
<reference evidence="3" key="1">
    <citation type="journal article" date="2020" name="bioRxiv">
        <title>Comparative genomics of Chlamydomonas.</title>
        <authorList>
            <person name="Craig R.J."/>
            <person name="Hasan A.R."/>
            <person name="Ness R.W."/>
            <person name="Keightley P.D."/>
        </authorList>
    </citation>
    <scope>NUCLEOTIDE SEQUENCE</scope>
    <source>
        <strain evidence="3">CCAP 11/70</strain>
    </source>
</reference>
<evidence type="ECO:0000256" key="1">
    <source>
        <dbReference type="SAM" id="SignalP"/>
    </source>
</evidence>
<evidence type="ECO:0000313" key="3">
    <source>
        <dbReference type="EMBL" id="KAG2500267.1"/>
    </source>
</evidence>
<feature type="domain" description="Peptidase M11 gametolysin" evidence="2">
    <location>
        <begin position="1"/>
        <end position="97"/>
    </location>
</feature>
<dbReference type="AlphaFoldDB" id="A0A835YC78"/>
<gene>
    <name evidence="3" type="ORF">HYH03_001845</name>
</gene>
<dbReference type="Pfam" id="PF05548">
    <property type="entry name" value="Peptidase_M11"/>
    <property type="match status" value="1"/>
</dbReference>
<evidence type="ECO:0000313" key="4">
    <source>
        <dbReference type="Proteomes" id="UP000612055"/>
    </source>
</evidence>
<feature type="chain" id="PRO_5032636032" description="Peptidase M11 gametolysin domain-containing protein" evidence="1">
    <location>
        <begin position="28"/>
        <end position="189"/>
    </location>
</feature>
<sequence>MGSGATCFNAAQMSILGWAAPVATISAASLPAGRWVTFEIPALSANPYNNLLVKPTWLPNLSSGPDARNLFVSYRAPVGCDKLISKAFLGMVELHSLILNFPESMPFANNITTLEAVVAPRTIWPAPAQRSLDGWRLAVRFVEQGPLSASAPWARVAICRYDVTRETGRCNNGLDDDCDGLTDLEDSDC</sequence>
<evidence type="ECO:0000259" key="2">
    <source>
        <dbReference type="Pfam" id="PF05548"/>
    </source>
</evidence>
<dbReference type="EMBL" id="JAEHOE010000004">
    <property type="protein sequence ID" value="KAG2500267.1"/>
    <property type="molecule type" value="Genomic_DNA"/>
</dbReference>
<organism evidence="3 4">
    <name type="scientific">Edaphochlamys debaryana</name>
    <dbReference type="NCBI Taxonomy" id="47281"/>
    <lineage>
        <taxon>Eukaryota</taxon>
        <taxon>Viridiplantae</taxon>
        <taxon>Chlorophyta</taxon>
        <taxon>core chlorophytes</taxon>
        <taxon>Chlorophyceae</taxon>
        <taxon>CS clade</taxon>
        <taxon>Chlamydomonadales</taxon>
        <taxon>Chlamydomonadales incertae sedis</taxon>
        <taxon>Edaphochlamys</taxon>
    </lineage>
</organism>